<name>F2K2X3_MARM1</name>
<dbReference type="RefSeq" id="WP_013662264.1">
    <property type="nucleotide sequence ID" value="NC_015276.1"/>
</dbReference>
<dbReference type="HOGENOM" id="CLU_2844725_0_0_6"/>
<reference evidence="1 2" key="1">
    <citation type="journal article" date="2012" name="Stand. Genomic Sci.">
        <title>Complete genome sequence of the melanogenic marine bacterium Marinomonas mediterranea type strain (MMB-1(T)).</title>
        <authorList>
            <person name="Lucas-Elio P."/>
            <person name="Goodwin L."/>
            <person name="Woyke T."/>
            <person name="Pitluck S."/>
            <person name="Nolan M."/>
            <person name="Kyrpides N.C."/>
            <person name="Detter J.C."/>
            <person name="Copeland A."/>
            <person name="Teshima H."/>
            <person name="Bruce D."/>
            <person name="Detter C."/>
            <person name="Tapia R."/>
            <person name="Han S."/>
            <person name="Land M.L."/>
            <person name="Ivanova N."/>
            <person name="Mikhailova N."/>
            <person name="Johnston A.W."/>
            <person name="Sanchez-Amat A."/>
        </authorList>
    </citation>
    <scope>NUCLEOTIDE SEQUENCE [LARGE SCALE GENOMIC DNA]</scope>
    <source>
        <strain evidence="2">ATCC 700492 / JCM 21426 / NBRC 103028 / MMB-1</strain>
    </source>
</reference>
<dbReference type="OrthoDB" id="6106995at2"/>
<organism evidence="1 2">
    <name type="scientific">Marinomonas mediterranea (strain ATCC 700492 / JCM 21426 / NBRC 103028 / MMB-1)</name>
    <dbReference type="NCBI Taxonomy" id="717774"/>
    <lineage>
        <taxon>Bacteria</taxon>
        <taxon>Pseudomonadati</taxon>
        <taxon>Pseudomonadota</taxon>
        <taxon>Gammaproteobacteria</taxon>
        <taxon>Oceanospirillales</taxon>
        <taxon>Oceanospirillaceae</taxon>
        <taxon>Marinomonas</taxon>
    </lineage>
</organism>
<sequence length="65" mass="7125">MKTNTVADLIKNIDTSYMTQSELDLAIARAQRAEFIAKSIAASVTWIKSKMTFKANVKVAGHQPA</sequence>
<protein>
    <submittedName>
        <fullName evidence="1">Uncharacterized protein</fullName>
    </submittedName>
</protein>
<dbReference type="KEGG" id="mme:Marme_3144"/>
<dbReference type="EMBL" id="CP002583">
    <property type="protein sequence ID" value="ADZ92362.1"/>
    <property type="molecule type" value="Genomic_DNA"/>
</dbReference>
<dbReference type="Proteomes" id="UP000001062">
    <property type="component" value="Chromosome"/>
</dbReference>
<dbReference type="InterPro" id="IPR058227">
    <property type="entry name" value="RSP_7527-like"/>
</dbReference>
<dbReference type="PATRIC" id="fig|717774.3.peg.3234"/>
<evidence type="ECO:0000313" key="2">
    <source>
        <dbReference type="Proteomes" id="UP000001062"/>
    </source>
</evidence>
<accession>F2K2X3</accession>
<proteinExistence type="predicted"/>
<evidence type="ECO:0000313" key="1">
    <source>
        <dbReference type="EMBL" id="ADZ92362.1"/>
    </source>
</evidence>
<keyword evidence="2" id="KW-1185">Reference proteome</keyword>
<gene>
    <name evidence="1" type="ordered locus">Marme_3144</name>
</gene>
<dbReference type="AlphaFoldDB" id="F2K2X3"/>
<dbReference type="NCBIfam" id="NF046098">
    <property type="entry name" value="RSP_7527_fam"/>
    <property type="match status" value="1"/>
</dbReference>